<proteinExistence type="predicted"/>
<evidence type="ECO:0000256" key="2">
    <source>
        <dbReference type="ARBA" id="ARBA00022801"/>
    </source>
</evidence>
<accession>A0A438AI64</accession>
<dbReference type="AlphaFoldDB" id="A0A438AI64"/>
<feature type="domain" description="Sulfatase N-terminal" evidence="4">
    <location>
        <begin position="30"/>
        <end position="368"/>
    </location>
</feature>
<protein>
    <recommendedName>
        <fullName evidence="4">Sulfatase N-terminal domain-containing protein</fullName>
    </recommendedName>
</protein>
<evidence type="ECO:0000256" key="1">
    <source>
        <dbReference type="ARBA" id="ARBA00022723"/>
    </source>
</evidence>
<evidence type="ECO:0000256" key="3">
    <source>
        <dbReference type="SAM" id="MobiDB-lite"/>
    </source>
</evidence>
<reference evidence="5 6" key="1">
    <citation type="submission" date="2018-11" db="EMBL/GenBank/DDBJ databases">
        <title>Mesobaculum littorinae gen. nov., sp. nov., isolated from Littorina scabra that represents a novel genus of the order Rhodobacteraceae.</title>
        <authorList>
            <person name="Li F."/>
        </authorList>
    </citation>
    <scope>NUCLEOTIDE SEQUENCE [LARGE SCALE GENOMIC DNA]</scope>
    <source>
        <strain evidence="5 6">M0103</strain>
    </source>
</reference>
<dbReference type="EMBL" id="RQXX01000002">
    <property type="protein sequence ID" value="RVV98287.1"/>
    <property type="molecule type" value="Genomic_DNA"/>
</dbReference>
<dbReference type="OrthoDB" id="9795675at2"/>
<dbReference type="PANTHER" id="PTHR45953">
    <property type="entry name" value="IDURONATE 2-SULFATASE"/>
    <property type="match status" value="1"/>
</dbReference>
<evidence type="ECO:0000313" key="5">
    <source>
        <dbReference type="EMBL" id="RVV98287.1"/>
    </source>
</evidence>
<dbReference type="Proteomes" id="UP000285908">
    <property type="component" value="Unassembled WGS sequence"/>
</dbReference>
<gene>
    <name evidence="5" type="ORF">EKE94_04985</name>
</gene>
<dbReference type="SUPFAM" id="SSF53649">
    <property type="entry name" value="Alkaline phosphatase-like"/>
    <property type="match status" value="1"/>
</dbReference>
<keyword evidence="2" id="KW-0378">Hydrolase</keyword>
<feature type="region of interest" description="Disordered" evidence="3">
    <location>
        <begin position="1"/>
        <end position="22"/>
    </location>
</feature>
<keyword evidence="1" id="KW-0479">Metal-binding</keyword>
<feature type="compositionally biased region" description="Basic and acidic residues" evidence="3">
    <location>
        <begin position="1"/>
        <end position="14"/>
    </location>
</feature>
<evidence type="ECO:0000313" key="6">
    <source>
        <dbReference type="Proteomes" id="UP000285908"/>
    </source>
</evidence>
<dbReference type="GO" id="GO:0005737">
    <property type="term" value="C:cytoplasm"/>
    <property type="evidence" value="ECO:0007669"/>
    <property type="project" value="TreeGrafter"/>
</dbReference>
<evidence type="ECO:0000259" key="4">
    <source>
        <dbReference type="Pfam" id="PF00884"/>
    </source>
</evidence>
<name>A0A438AI64_9RHOB</name>
<dbReference type="GO" id="GO:0046872">
    <property type="term" value="F:metal ion binding"/>
    <property type="evidence" value="ECO:0007669"/>
    <property type="project" value="UniProtKB-KW"/>
</dbReference>
<dbReference type="Pfam" id="PF00884">
    <property type="entry name" value="Sulfatase"/>
    <property type="match status" value="1"/>
</dbReference>
<comment type="caution">
    <text evidence="5">The sequence shown here is derived from an EMBL/GenBank/DDBJ whole genome shotgun (WGS) entry which is preliminary data.</text>
</comment>
<dbReference type="InterPro" id="IPR000917">
    <property type="entry name" value="Sulfatase_N"/>
</dbReference>
<sequence length="458" mass="51454">MTGRGQRAEGDGAGRRLPATRGRARMTTRKNVVLISFDDAVSYWHYRSVFGVPLQTPNLDRICAEATVFDAAYCQAPICGPSRASFMSGKAPPQTGIYDNTVDVFDRVAPEDIWTRRLRDAGWFCSSGGKVHHGYTPLKRRHHGRIYSDRQKRFDADTSLPPEADLVKFGGHRGGKATADPAHDASYYDHQVADSAIEFLTTYDGDAPFYREVGFYSPHGPHYTPARFKEMYDEAAFVPPADWDAGWPEDLFIRERVPPRDLLEEGRAKWWRKSVRNYFSAMTHGDYHLGRVWEALMASPHADNTLVLIVADHGFHLGDRNRFSKFTLFDQVGRVPFILWDPARRQGQRVSDPVALLDLGPTVLDHLGLSPIEGSPGRSLRPLCDGARAPERAVPTFSNDGIAVRHGRYRLIRYADGSTQFFDLETDFWQQRDLGQGHPDYAATLAALERTAHEHGAA</sequence>
<organism evidence="5 6">
    <name type="scientific">Mesobaculum littorinae</name>
    <dbReference type="NCBI Taxonomy" id="2486419"/>
    <lineage>
        <taxon>Bacteria</taxon>
        <taxon>Pseudomonadati</taxon>
        <taxon>Pseudomonadota</taxon>
        <taxon>Alphaproteobacteria</taxon>
        <taxon>Rhodobacterales</taxon>
        <taxon>Roseobacteraceae</taxon>
        <taxon>Mesobaculum</taxon>
    </lineage>
</organism>
<dbReference type="Gene3D" id="3.40.720.10">
    <property type="entry name" value="Alkaline Phosphatase, subunit A"/>
    <property type="match status" value="1"/>
</dbReference>
<dbReference type="InterPro" id="IPR017850">
    <property type="entry name" value="Alkaline_phosphatase_core_sf"/>
</dbReference>
<dbReference type="GO" id="GO:0008484">
    <property type="term" value="F:sulfuric ester hydrolase activity"/>
    <property type="evidence" value="ECO:0007669"/>
    <property type="project" value="TreeGrafter"/>
</dbReference>
<keyword evidence="6" id="KW-1185">Reference proteome</keyword>
<dbReference type="PANTHER" id="PTHR45953:SF1">
    <property type="entry name" value="IDURONATE 2-SULFATASE"/>
    <property type="match status" value="1"/>
</dbReference>